<dbReference type="OrthoDB" id="3537083at2"/>
<dbReference type="RefSeq" id="WP_091094275.1">
    <property type="nucleotide sequence ID" value="NZ_FOHX01000030.1"/>
</dbReference>
<dbReference type="AlphaFoldDB" id="A0A1I0LV45"/>
<keyword evidence="3" id="KW-1185">Reference proteome</keyword>
<feature type="region of interest" description="Disordered" evidence="1">
    <location>
        <begin position="74"/>
        <end position="97"/>
    </location>
</feature>
<dbReference type="EMBL" id="FOHX01000030">
    <property type="protein sequence ID" value="SEU47576.1"/>
    <property type="molecule type" value="Genomic_DNA"/>
</dbReference>
<name>A0A1I0LV45_9ACTN</name>
<gene>
    <name evidence="2" type="ORF">SAMN05421811_1306</name>
</gene>
<proteinExistence type="predicted"/>
<reference evidence="2 3" key="1">
    <citation type="submission" date="2016-10" db="EMBL/GenBank/DDBJ databases">
        <authorList>
            <person name="de Groot N.N."/>
        </authorList>
    </citation>
    <scope>NUCLEOTIDE SEQUENCE [LARGE SCALE GENOMIC DNA]</scope>
    <source>
        <strain evidence="2 3">CGMCC 4.5598</strain>
    </source>
</reference>
<evidence type="ECO:0000313" key="2">
    <source>
        <dbReference type="EMBL" id="SEU47576.1"/>
    </source>
</evidence>
<dbReference type="Proteomes" id="UP000199361">
    <property type="component" value="Unassembled WGS sequence"/>
</dbReference>
<protein>
    <submittedName>
        <fullName evidence="2">Uncharacterized protein</fullName>
    </submittedName>
</protein>
<accession>A0A1I0LV45</accession>
<evidence type="ECO:0000313" key="3">
    <source>
        <dbReference type="Proteomes" id="UP000199361"/>
    </source>
</evidence>
<sequence length="97" mass="10586">MMATQEQIAAARRLIEQLRDQHANDVRKLISLLEGGAMKGKAADRLLRDCQAWEAAYKGVFNRALALVESVQPDPAKPADPLGLWQPPLNLPGRAGS</sequence>
<dbReference type="STRING" id="568860.SAMN05421811_1306"/>
<evidence type="ECO:0000256" key="1">
    <source>
        <dbReference type="SAM" id="MobiDB-lite"/>
    </source>
</evidence>
<organism evidence="2 3">
    <name type="scientific">Nonomuraea wenchangensis</name>
    <dbReference type="NCBI Taxonomy" id="568860"/>
    <lineage>
        <taxon>Bacteria</taxon>
        <taxon>Bacillati</taxon>
        <taxon>Actinomycetota</taxon>
        <taxon>Actinomycetes</taxon>
        <taxon>Streptosporangiales</taxon>
        <taxon>Streptosporangiaceae</taxon>
        <taxon>Nonomuraea</taxon>
    </lineage>
</organism>